<protein>
    <recommendedName>
        <fullName evidence="1">N-acetyltransferase domain-containing protein</fullName>
    </recommendedName>
</protein>
<dbReference type="Pfam" id="PF00583">
    <property type="entry name" value="Acetyltransf_1"/>
    <property type="match status" value="1"/>
</dbReference>
<dbReference type="Gene3D" id="3.40.630.30">
    <property type="match status" value="1"/>
</dbReference>
<proteinExistence type="predicted"/>
<evidence type="ECO:0000313" key="3">
    <source>
        <dbReference type="Proteomes" id="UP001501116"/>
    </source>
</evidence>
<keyword evidence="3" id="KW-1185">Reference proteome</keyword>
<dbReference type="SUPFAM" id="SSF55729">
    <property type="entry name" value="Acyl-CoA N-acyltransferases (Nat)"/>
    <property type="match status" value="1"/>
</dbReference>
<feature type="domain" description="N-acetyltransferase" evidence="1">
    <location>
        <begin position="104"/>
        <end position="235"/>
    </location>
</feature>
<sequence length="235" mass="25774">MITVADCERVQANWFRLRAERLGGQVWTDGPLTWVDGPDGQNLLFPGAIPPAAVARGVEHAARSGAPIVGAWLGLGADASALAEAGFERGWSPWWMVAPIETVLGVEPDPRIELQLDSDDYEDEYAFYRDHLVLARDEPPRAWYAAAYAPGRDFAGRAWSFLDGDIAGVFDMDVWEPFQRRGFGTGLLRAVCAAAGAAGARHAVLNATPEGKQLYRARGFTQIGEGITWWLHRRP</sequence>
<dbReference type="InterPro" id="IPR016181">
    <property type="entry name" value="Acyl_CoA_acyltransferase"/>
</dbReference>
<reference evidence="3" key="1">
    <citation type="journal article" date="2019" name="Int. J. Syst. Evol. Microbiol.">
        <title>The Global Catalogue of Microorganisms (GCM) 10K type strain sequencing project: providing services to taxonomists for standard genome sequencing and annotation.</title>
        <authorList>
            <consortium name="The Broad Institute Genomics Platform"/>
            <consortium name="The Broad Institute Genome Sequencing Center for Infectious Disease"/>
            <person name="Wu L."/>
            <person name="Ma J."/>
        </authorList>
    </citation>
    <scope>NUCLEOTIDE SEQUENCE [LARGE SCALE GENOMIC DNA]</scope>
    <source>
        <strain evidence="3">JCM 14545</strain>
    </source>
</reference>
<name>A0ABP5BTH1_9PSEU</name>
<dbReference type="InterPro" id="IPR000182">
    <property type="entry name" value="GNAT_dom"/>
</dbReference>
<gene>
    <name evidence="2" type="ORF">GCM10009754_19200</name>
</gene>
<dbReference type="Proteomes" id="UP001501116">
    <property type="component" value="Unassembled WGS sequence"/>
</dbReference>
<dbReference type="RefSeq" id="WP_344415795.1">
    <property type="nucleotide sequence ID" value="NZ_BAAANN010000006.1"/>
</dbReference>
<evidence type="ECO:0000313" key="2">
    <source>
        <dbReference type="EMBL" id="GAA1950670.1"/>
    </source>
</evidence>
<comment type="caution">
    <text evidence="2">The sequence shown here is derived from an EMBL/GenBank/DDBJ whole genome shotgun (WGS) entry which is preliminary data.</text>
</comment>
<organism evidence="2 3">
    <name type="scientific">Amycolatopsis minnesotensis</name>
    <dbReference type="NCBI Taxonomy" id="337894"/>
    <lineage>
        <taxon>Bacteria</taxon>
        <taxon>Bacillati</taxon>
        <taxon>Actinomycetota</taxon>
        <taxon>Actinomycetes</taxon>
        <taxon>Pseudonocardiales</taxon>
        <taxon>Pseudonocardiaceae</taxon>
        <taxon>Amycolatopsis</taxon>
    </lineage>
</organism>
<dbReference type="EMBL" id="BAAANN010000006">
    <property type="protein sequence ID" value="GAA1950670.1"/>
    <property type="molecule type" value="Genomic_DNA"/>
</dbReference>
<dbReference type="PROSITE" id="PS51186">
    <property type="entry name" value="GNAT"/>
    <property type="match status" value="1"/>
</dbReference>
<evidence type="ECO:0000259" key="1">
    <source>
        <dbReference type="PROSITE" id="PS51186"/>
    </source>
</evidence>
<accession>A0ABP5BTH1</accession>